<feature type="transmembrane region" description="Helical" evidence="9">
    <location>
        <begin position="175"/>
        <end position="206"/>
    </location>
</feature>
<keyword evidence="7 9" id="KW-0472">Membrane</keyword>
<dbReference type="PANTHER" id="PTHR33908">
    <property type="entry name" value="MANNOSYLTRANSFERASE YKCB-RELATED"/>
    <property type="match status" value="1"/>
</dbReference>
<feature type="region of interest" description="Disordered" evidence="8">
    <location>
        <begin position="1"/>
        <end position="21"/>
    </location>
</feature>
<dbReference type="EMBL" id="BOMN01000129">
    <property type="protein sequence ID" value="GIE25856.1"/>
    <property type="molecule type" value="Genomic_DNA"/>
</dbReference>
<feature type="transmembrane region" description="Helical" evidence="9">
    <location>
        <begin position="346"/>
        <end position="367"/>
    </location>
</feature>
<dbReference type="RefSeq" id="WP_203842779.1">
    <property type="nucleotide sequence ID" value="NZ_BAAATV010000024.1"/>
</dbReference>
<evidence type="ECO:0000256" key="5">
    <source>
        <dbReference type="ARBA" id="ARBA00022692"/>
    </source>
</evidence>
<evidence type="ECO:0000256" key="8">
    <source>
        <dbReference type="SAM" id="MobiDB-lite"/>
    </source>
</evidence>
<feature type="transmembrane region" description="Helical" evidence="9">
    <location>
        <begin position="34"/>
        <end position="54"/>
    </location>
</feature>
<reference evidence="11 12" key="1">
    <citation type="submission" date="2021-01" db="EMBL/GenBank/DDBJ databases">
        <title>Whole genome shotgun sequence of Actinoplanes humidus NBRC 14915.</title>
        <authorList>
            <person name="Komaki H."/>
            <person name="Tamura T."/>
        </authorList>
    </citation>
    <scope>NUCLEOTIDE SEQUENCE [LARGE SCALE GENOMIC DNA]</scope>
    <source>
        <strain evidence="11 12">NBRC 14915</strain>
    </source>
</reference>
<evidence type="ECO:0000256" key="4">
    <source>
        <dbReference type="ARBA" id="ARBA00022679"/>
    </source>
</evidence>
<dbReference type="Pfam" id="PF13231">
    <property type="entry name" value="PMT_2"/>
    <property type="match status" value="1"/>
</dbReference>
<feature type="transmembrane region" description="Helical" evidence="9">
    <location>
        <begin position="218"/>
        <end position="241"/>
    </location>
</feature>
<evidence type="ECO:0000313" key="11">
    <source>
        <dbReference type="EMBL" id="GIE25856.1"/>
    </source>
</evidence>
<proteinExistence type="predicted"/>
<feature type="transmembrane region" description="Helical" evidence="9">
    <location>
        <begin position="100"/>
        <end position="118"/>
    </location>
</feature>
<evidence type="ECO:0000313" key="12">
    <source>
        <dbReference type="Proteomes" id="UP000603200"/>
    </source>
</evidence>
<evidence type="ECO:0000256" key="9">
    <source>
        <dbReference type="SAM" id="Phobius"/>
    </source>
</evidence>
<keyword evidence="2" id="KW-1003">Cell membrane</keyword>
<feature type="transmembrane region" description="Helical" evidence="9">
    <location>
        <begin position="293"/>
        <end position="310"/>
    </location>
</feature>
<evidence type="ECO:0000256" key="3">
    <source>
        <dbReference type="ARBA" id="ARBA00022676"/>
    </source>
</evidence>
<keyword evidence="3" id="KW-0328">Glycosyltransferase</keyword>
<evidence type="ECO:0000256" key="1">
    <source>
        <dbReference type="ARBA" id="ARBA00004651"/>
    </source>
</evidence>
<keyword evidence="5 9" id="KW-0812">Transmembrane</keyword>
<comment type="subcellular location">
    <subcellularLocation>
        <location evidence="1">Cell membrane</location>
        <topology evidence="1">Multi-pass membrane protein</topology>
    </subcellularLocation>
</comment>
<evidence type="ECO:0000259" key="10">
    <source>
        <dbReference type="Pfam" id="PF13231"/>
    </source>
</evidence>
<evidence type="ECO:0000256" key="2">
    <source>
        <dbReference type="ARBA" id="ARBA00022475"/>
    </source>
</evidence>
<accession>A0ABQ4A4S4</accession>
<name>A0ABQ4A4S4_9ACTN</name>
<feature type="transmembrane region" description="Helical" evidence="9">
    <location>
        <begin position="316"/>
        <end position="334"/>
    </location>
</feature>
<keyword evidence="12" id="KW-1185">Reference proteome</keyword>
<sequence length="515" mass="55335">MSVNTRASHGDGTGPVAPVAARPGQAEPVQWRPVLGIVAVLIAVQLAFSHRYGYFADELYFRLLGEKGPAWGYVDQPPLLPLLIRVSTAVFGDTLPGMRVVAVVCAALTVVLGVMLAAEFGGRRWAQVCTAAGLASSMWILGIGHFLLTSSVDNVTWAAALLCTVRALLRAEPRWWIPAGAVLGLGLYAKLMIGLLLVTVLIGLLAAGPRRVFRQRDFLLGGLIALVVGAPNLIYQLTHGLPQVQMARAMGEAGGSTNRDFYLPSLIILFGPVMMVLVVSAMVGLFRDPAWRPVRALGVAFPLAIVATYLTDGGRADYVAGYLVVLLAAGAVRGERWAARRRWRTPVTAGVATLLGLPVALLFVPVLPVDSLAGYPVNELTLSTVGWPALVSRTTDVYRALPAADRDRVVVLTQNVAQAGALDRYGRDDLPPVYSGQNELYEWGPPAEDRDVVIALGVDEDRLRTDFASCSLAATIDNGYGIENPEQGGHVTVCRGPRAKWSELWPDYRHLGAYF</sequence>
<feature type="transmembrane region" description="Helical" evidence="9">
    <location>
        <begin position="125"/>
        <end position="148"/>
    </location>
</feature>
<gene>
    <name evidence="11" type="ORF">Ahu01nite_089580</name>
</gene>
<evidence type="ECO:0000256" key="6">
    <source>
        <dbReference type="ARBA" id="ARBA00022989"/>
    </source>
</evidence>
<dbReference type="Proteomes" id="UP000603200">
    <property type="component" value="Unassembled WGS sequence"/>
</dbReference>
<comment type="caution">
    <text evidence="11">The sequence shown here is derived from an EMBL/GenBank/DDBJ whole genome shotgun (WGS) entry which is preliminary data.</text>
</comment>
<dbReference type="InterPro" id="IPR050297">
    <property type="entry name" value="LipidA_mod_glycosyltrf_83"/>
</dbReference>
<feature type="domain" description="Glycosyltransferase RgtA/B/C/D-like" evidence="10">
    <location>
        <begin position="75"/>
        <end position="235"/>
    </location>
</feature>
<evidence type="ECO:0000256" key="7">
    <source>
        <dbReference type="ARBA" id="ARBA00023136"/>
    </source>
</evidence>
<dbReference type="PANTHER" id="PTHR33908:SF11">
    <property type="entry name" value="MEMBRANE PROTEIN"/>
    <property type="match status" value="1"/>
</dbReference>
<feature type="transmembrane region" description="Helical" evidence="9">
    <location>
        <begin position="261"/>
        <end position="286"/>
    </location>
</feature>
<keyword evidence="6 9" id="KW-1133">Transmembrane helix</keyword>
<dbReference type="InterPro" id="IPR038731">
    <property type="entry name" value="RgtA/B/C-like"/>
</dbReference>
<protein>
    <recommendedName>
        <fullName evidence="10">Glycosyltransferase RgtA/B/C/D-like domain-containing protein</fullName>
    </recommendedName>
</protein>
<organism evidence="11 12">
    <name type="scientific">Winogradskya humida</name>
    <dbReference type="NCBI Taxonomy" id="113566"/>
    <lineage>
        <taxon>Bacteria</taxon>
        <taxon>Bacillati</taxon>
        <taxon>Actinomycetota</taxon>
        <taxon>Actinomycetes</taxon>
        <taxon>Micromonosporales</taxon>
        <taxon>Micromonosporaceae</taxon>
        <taxon>Winogradskya</taxon>
    </lineage>
</organism>
<keyword evidence="4" id="KW-0808">Transferase</keyword>